<accession>A0A8S5S8L2</accession>
<dbReference type="InterPro" id="IPR046618">
    <property type="entry name" value="DUF6731"/>
</dbReference>
<organism evidence="1">
    <name type="scientific">Siphoviridae sp. ctylc9</name>
    <dbReference type="NCBI Taxonomy" id="2827977"/>
    <lineage>
        <taxon>Viruses</taxon>
        <taxon>Duplodnaviria</taxon>
        <taxon>Heunggongvirae</taxon>
        <taxon>Uroviricota</taxon>
        <taxon>Caudoviricetes</taxon>
    </lineage>
</organism>
<reference evidence="1" key="1">
    <citation type="journal article" date="2021" name="Proc. Natl. Acad. Sci. U.S.A.">
        <title>A Catalog of Tens of Thousands of Viruses from Human Metagenomes Reveals Hidden Associations with Chronic Diseases.</title>
        <authorList>
            <person name="Tisza M.J."/>
            <person name="Buck C.B."/>
        </authorList>
    </citation>
    <scope>NUCLEOTIDE SEQUENCE</scope>
    <source>
        <strain evidence="1">Ctylc9</strain>
    </source>
</reference>
<dbReference type="Pfam" id="PF20505">
    <property type="entry name" value="DUF6731"/>
    <property type="match status" value="1"/>
</dbReference>
<sequence>MHIFNVFLLRGDYMSKKRGINVDYYEVWSYCKAKEKDGYKEEKCDISPILLHLQNADINDRTFEYNEEKIRVQEIQYHKDEAIWEIQLLRARKYVMPGIVDDDSGEYVIVTLDGNKYYAESVTLLYDEKRFILAMQINHNYITRPLLEKIFEKFQKNLSNVISLRPIIIKDSKNKIKNAKFCTRLSVTLRPESTEEKDKDDTLFKMLFGAAKRFKGTQCKIEIGFGRKLKKKNTLNIEEIKEVIDGVEKVTGVEDLEIDYRSEEGALLDKVSLIKERVHDIIVVDVDKNKPIIHKDIFEKIKQKYLDRIKNNMI</sequence>
<evidence type="ECO:0000313" key="1">
    <source>
        <dbReference type="EMBL" id="DAF47333.1"/>
    </source>
</evidence>
<protein>
    <submittedName>
        <fullName evidence="1">Uncharacterized protein</fullName>
    </submittedName>
</protein>
<name>A0A8S5S8L2_9CAUD</name>
<dbReference type="EMBL" id="BK032554">
    <property type="protein sequence ID" value="DAF47333.1"/>
    <property type="molecule type" value="Genomic_DNA"/>
</dbReference>
<proteinExistence type="predicted"/>